<evidence type="ECO:0000313" key="2">
    <source>
        <dbReference type="Proteomes" id="UP000006702"/>
    </source>
</evidence>
<accession>A1D0L9</accession>
<reference evidence="2" key="1">
    <citation type="journal article" date="2008" name="PLoS Genet.">
        <title>Genomic islands in the pathogenic filamentous fungus Aspergillus fumigatus.</title>
        <authorList>
            <person name="Fedorova N.D."/>
            <person name="Khaldi N."/>
            <person name="Joardar V.S."/>
            <person name="Maiti R."/>
            <person name="Amedeo P."/>
            <person name="Anderson M.J."/>
            <person name="Crabtree J."/>
            <person name="Silva J.C."/>
            <person name="Badger J.H."/>
            <person name="Albarraq A."/>
            <person name="Angiuoli S."/>
            <person name="Bussey H."/>
            <person name="Bowyer P."/>
            <person name="Cotty P.J."/>
            <person name="Dyer P.S."/>
            <person name="Egan A."/>
            <person name="Galens K."/>
            <person name="Fraser-Liggett C.M."/>
            <person name="Haas B.J."/>
            <person name="Inman J.M."/>
            <person name="Kent R."/>
            <person name="Lemieux S."/>
            <person name="Malavazi I."/>
            <person name="Orvis J."/>
            <person name="Roemer T."/>
            <person name="Ronning C.M."/>
            <person name="Sundaram J.P."/>
            <person name="Sutton G."/>
            <person name="Turner G."/>
            <person name="Venter J.C."/>
            <person name="White O.R."/>
            <person name="Whitty B.R."/>
            <person name="Youngman P."/>
            <person name="Wolfe K.H."/>
            <person name="Goldman G.H."/>
            <person name="Wortman J.R."/>
            <person name="Jiang B."/>
            <person name="Denning D.W."/>
            <person name="Nierman W.C."/>
        </authorList>
    </citation>
    <scope>NUCLEOTIDE SEQUENCE [LARGE SCALE GENOMIC DNA]</scope>
    <source>
        <strain evidence="2">ATCC 1020 / DSM 3700 / CBS 544.65 / FGSC A1164 / JCM 1740 / NRRL 181 / WB 181</strain>
    </source>
</reference>
<organism evidence="1 2">
    <name type="scientific">Neosartorya fischeri (strain ATCC 1020 / DSM 3700 / CBS 544.65 / FGSC A1164 / JCM 1740 / NRRL 181 / WB 181)</name>
    <name type="common">Aspergillus fischerianus</name>
    <dbReference type="NCBI Taxonomy" id="331117"/>
    <lineage>
        <taxon>Eukaryota</taxon>
        <taxon>Fungi</taxon>
        <taxon>Dikarya</taxon>
        <taxon>Ascomycota</taxon>
        <taxon>Pezizomycotina</taxon>
        <taxon>Eurotiomycetes</taxon>
        <taxon>Eurotiomycetidae</taxon>
        <taxon>Eurotiales</taxon>
        <taxon>Aspergillaceae</taxon>
        <taxon>Aspergillus</taxon>
        <taxon>Aspergillus subgen. Fumigati</taxon>
    </lineage>
</organism>
<gene>
    <name evidence="1" type="ORF">NFIA_041170</name>
</gene>
<dbReference type="EMBL" id="DS027686">
    <property type="protein sequence ID" value="EAW24539.1"/>
    <property type="molecule type" value="Genomic_DNA"/>
</dbReference>
<dbReference type="GeneID" id="4592630"/>
<dbReference type="RefSeq" id="XP_001266436.1">
    <property type="nucleotide sequence ID" value="XM_001266435.1"/>
</dbReference>
<name>A1D0L9_NEOFI</name>
<dbReference type="HOGENOM" id="CLU_1548028_0_0_1"/>
<dbReference type="Proteomes" id="UP000006702">
    <property type="component" value="Unassembled WGS sequence"/>
</dbReference>
<dbReference type="OrthoDB" id="4207132at2759"/>
<evidence type="ECO:0000313" key="1">
    <source>
        <dbReference type="EMBL" id="EAW24539.1"/>
    </source>
</evidence>
<keyword evidence="2" id="KW-1185">Reference proteome</keyword>
<dbReference type="VEuPathDB" id="FungiDB:NFIA_041170"/>
<dbReference type="KEGG" id="nfi:NFIA_041170"/>
<protein>
    <submittedName>
        <fullName evidence="1">Uncharacterized protein</fullName>
    </submittedName>
</protein>
<proteinExistence type="predicted"/>
<dbReference type="eggNOG" id="ENOG502RPJ6">
    <property type="taxonomic scope" value="Eukaryota"/>
</dbReference>
<dbReference type="AlphaFoldDB" id="A1D0L9"/>
<sequence>MLQKETLNVDDMNKLLGFGPTATVAYRSLLYAKDERALLLFMLWLDLLGRGDVQWWWLTDRVRNERPAISSMLNSAYYRSTPTDFMSQFTFFSYMHWRNLTLSFLENDLHSLSSSWKVIWKLNEGSDSYTQEEAQTVEEFPLACARFKCGTLEYSGNKAIFKVYTEIPCEDTE</sequence>